<evidence type="ECO:0000313" key="3">
    <source>
        <dbReference type="EMBL" id="OAH09988.1"/>
    </source>
</evidence>
<protein>
    <recommendedName>
        <fullName evidence="5">Secreted protein</fullName>
    </recommendedName>
</protein>
<dbReference type="EMBL" id="LOHS01000164">
    <property type="protein sequence ID" value="OAH09988.1"/>
    <property type="molecule type" value="Genomic_DNA"/>
</dbReference>
<sequence>MFDRRGTTVTLGSLVLVVASLVWAPAGQAGTSGNESVTCTGDSRSRYDPPLTLEPRKTHNHADVWYTCTTAPGRTVPATGSFDAVAPTASCVSLSGARGTETVHYADGGRSLIAIDGATTARVAGILVVLQSGRVTEGRGEGHVVRRTVTALPGQLPTDCLTSGLQGTESAVQLEILP</sequence>
<feature type="signal peptide" evidence="2">
    <location>
        <begin position="1"/>
        <end position="29"/>
    </location>
</feature>
<dbReference type="PATRIC" id="fig|1716141.3.peg.7134"/>
<comment type="caution">
    <text evidence="3">The sequence shown here is derived from an EMBL/GenBank/DDBJ whole genome shotgun (WGS) entry which is preliminary data.</text>
</comment>
<dbReference type="AlphaFoldDB" id="A0A177HII0"/>
<feature type="compositionally biased region" description="Polar residues" evidence="1">
    <location>
        <begin position="29"/>
        <end position="42"/>
    </location>
</feature>
<organism evidence="3 4">
    <name type="scientific">Streptomyces jeddahensis</name>
    <dbReference type="NCBI Taxonomy" id="1716141"/>
    <lineage>
        <taxon>Bacteria</taxon>
        <taxon>Bacillati</taxon>
        <taxon>Actinomycetota</taxon>
        <taxon>Actinomycetes</taxon>
        <taxon>Kitasatosporales</taxon>
        <taxon>Streptomycetaceae</taxon>
        <taxon>Streptomyces</taxon>
    </lineage>
</organism>
<dbReference type="Proteomes" id="UP000077381">
    <property type="component" value="Unassembled WGS sequence"/>
</dbReference>
<dbReference type="RefSeq" id="WP_157902959.1">
    <property type="nucleotide sequence ID" value="NZ_LOHS01000164.1"/>
</dbReference>
<proteinExistence type="predicted"/>
<gene>
    <name evidence="3" type="ORF">STSP_67530</name>
</gene>
<name>A0A177HII0_9ACTN</name>
<evidence type="ECO:0000256" key="2">
    <source>
        <dbReference type="SAM" id="SignalP"/>
    </source>
</evidence>
<evidence type="ECO:0008006" key="5">
    <source>
        <dbReference type="Google" id="ProtNLM"/>
    </source>
</evidence>
<evidence type="ECO:0000256" key="1">
    <source>
        <dbReference type="SAM" id="MobiDB-lite"/>
    </source>
</evidence>
<dbReference type="OrthoDB" id="4233245at2"/>
<keyword evidence="2" id="KW-0732">Signal</keyword>
<feature type="region of interest" description="Disordered" evidence="1">
    <location>
        <begin position="28"/>
        <end position="48"/>
    </location>
</feature>
<feature type="chain" id="PRO_5039013439" description="Secreted protein" evidence="2">
    <location>
        <begin position="30"/>
        <end position="178"/>
    </location>
</feature>
<evidence type="ECO:0000313" key="4">
    <source>
        <dbReference type="Proteomes" id="UP000077381"/>
    </source>
</evidence>
<reference evidence="3 4" key="1">
    <citation type="submission" date="2015-12" db="EMBL/GenBank/DDBJ databases">
        <title>Genome sequence of Streptomyces sp. G25.</title>
        <authorList>
            <person name="Poehlein A."/>
            <person name="Roettig A."/>
            <person name="Hiessl S."/>
            <person name="Hauschild P."/>
            <person name="Schauer J."/>
            <person name="Madkour M.H."/>
            <person name="Al-Ansari A.M."/>
            <person name="Almakishah N.H."/>
            <person name="Steinbuechel A."/>
            <person name="Daniel R."/>
        </authorList>
    </citation>
    <scope>NUCLEOTIDE SEQUENCE [LARGE SCALE GENOMIC DNA]</scope>
    <source>
        <strain evidence="4">G25(2015)</strain>
    </source>
</reference>
<accession>A0A177HII0</accession>
<keyword evidence="4" id="KW-1185">Reference proteome</keyword>